<gene>
    <name evidence="2" type="ORF">Vau01_026050</name>
</gene>
<dbReference type="AlphaFoldDB" id="A0A8J4DYM5"/>
<evidence type="ECO:0000313" key="2">
    <source>
        <dbReference type="EMBL" id="GIJ55089.1"/>
    </source>
</evidence>
<feature type="transmembrane region" description="Helical" evidence="1">
    <location>
        <begin position="12"/>
        <end position="28"/>
    </location>
</feature>
<evidence type="ECO:0000313" key="3">
    <source>
        <dbReference type="Proteomes" id="UP000612585"/>
    </source>
</evidence>
<protein>
    <recommendedName>
        <fullName evidence="4">DUF4173 domain-containing protein</fullName>
    </recommendedName>
</protein>
<feature type="transmembrane region" description="Helical" evidence="1">
    <location>
        <begin position="212"/>
        <end position="234"/>
    </location>
</feature>
<evidence type="ECO:0008006" key="4">
    <source>
        <dbReference type="Google" id="ProtNLM"/>
    </source>
</evidence>
<dbReference type="Pfam" id="PF13687">
    <property type="entry name" value="DUF4153"/>
    <property type="match status" value="1"/>
</dbReference>
<feature type="transmembrane region" description="Helical" evidence="1">
    <location>
        <begin position="186"/>
        <end position="206"/>
    </location>
</feature>
<keyword evidence="3" id="KW-1185">Reference proteome</keyword>
<keyword evidence="1" id="KW-1133">Transmembrane helix</keyword>
<feature type="transmembrane region" description="Helical" evidence="1">
    <location>
        <begin position="413"/>
        <end position="431"/>
    </location>
</feature>
<sequence>MDDGEVRPGWRGLGWWVLGAGVVGAIAFPGVHTGIGWVIGGLAVAVIALVARRHRDGKALAVPMGGKRPGSVVEVGARAGKALAVRAGDAQVGLVVAADAREDDEPAGGDAESGSVVAAGVGADGTPGAEAGGRGVAGGGVVGGGVVGGGVVGGGVASRAGRVDRAWQGAAGLAALVLLAIPGIRAAVWLDVLCVLAAGALGSYSLAGGRSWAGIGLGVLAVPRAVPAGVGLVARTTTDDGDGRRWRVLAAAGVGLVLVMVFGAMFRAADERFERLISSWVPDLSAGTVVRWLFGFVLVGAVAAGVARVARCGAPTVHDGETKMLAPDERTRLRTAEWAVPLGMLVALFAVFVGTQLGTLFGGREHVLDPRGPDFAEYARTGFGLLFLVTVLTLGVVAALSRFAGRTDRRDRMLLRGLGGALCGLTLVIVASALERIHLYAGAYGFSHERLLGYAVEVWLGLLFVLVLVAGRRLRANWLPRAVTASAVVMQIGVAAVNPEALMARTHIDRLEHGYPLDTAFLDSLSADAAEEIEKVPPVWRTCDEAARPAQPDPWYRFNLSRHRAHRIDDDTRC</sequence>
<feature type="transmembrane region" description="Helical" evidence="1">
    <location>
        <begin position="246"/>
        <end position="269"/>
    </location>
</feature>
<accession>A0A8J4DYM5</accession>
<dbReference type="InterPro" id="IPR025291">
    <property type="entry name" value="DUF4153"/>
</dbReference>
<feature type="transmembrane region" description="Helical" evidence="1">
    <location>
        <begin position="338"/>
        <end position="361"/>
    </location>
</feature>
<evidence type="ECO:0000256" key="1">
    <source>
        <dbReference type="SAM" id="Phobius"/>
    </source>
</evidence>
<feature type="transmembrane region" description="Helical" evidence="1">
    <location>
        <begin position="451"/>
        <end position="471"/>
    </location>
</feature>
<feature type="transmembrane region" description="Helical" evidence="1">
    <location>
        <begin position="381"/>
        <end position="401"/>
    </location>
</feature>
<dbReference type="RefSeq" id="WP_203991367.1">
    <property type="nucleotide sequence ID" value="NZ_BOPG01000013.1"/>
</dbReference>
<dbReference type="EMBL" id="BOPG01000013">
    <property type="protein sequence ID" value="GIJ55089.1"/>
    <property type="molecule type" value="Genomic_DNA"/>
</dbReference>
<reference evidence="2" key="1">
    <citation type="submission" date="2021-01" db="EMBL/GenBank/DDBJ databases">
        <title>Whole genome shotgun sequence of Virgisporangium aurantiacum NBRC 16421.</title>
        <authorList>
            <person name="Komaki H."/>
            <person name="Tamura T."/>
        </authorList>
    </citation>
    <scope>NUCLEOTIDE SEQUENCE</scope>
    <source>
        <strain evidence="2">NBRC 16421</strain>
    </source>
</reference>
<organism evidence="2 3">
    <name type="scientific">Virgisporangium aurantiacum</name>
    <dbReference type="NCBI Taxonomy" id="175570"/>
    <lineage>
        <taxon>Bacteria</taxon>
        <taxon>Bacillati</taxon>
        <taxon>Actinomycetota</taxon>
        <taxon>Actinomycetes</taxon>
        <taxon>Micromonosporales</taxon>
        <taxon>Micromonosporaceae</taxon>
        <taxon>Virgisporangium</taxon>
    </lineage>
</organism>
<feature type="transmembrane region" description="Helical" evidence="1">
    <location>
        <begin position="34"/>
        <end position="51"/>
    </location>
</feature>
<name>A0A8J4DYM5_9ACTN</name>
<keyword evidence="1" id="KW-0472">Membrane</keyword>
<feature type="transmembrane region" description="Helical" evidence="1">
    <location>
        <begin position="289"/>
        <end position="310"/>
    </location>
</feature>
<proteinExistence type="predicted"/>
<comment type="caution">
    <text evidence="2">The sequence shown here is derived from an EMBL/GenBank/DDBJ whole genome shotgun (WGS) entry which is preliminary data.</text>
</comment>
<dbReference type="Proteomes" id="UP000612585">
    <property type="component" value="Unassembled WGS sequence"/>
</dbReference>
<keyword evidence="1" id="KW-0812">Transmembrane</keyword>